<feature type="chain" id="PRO_5021010651" evidence="11">
    <location>
        <begin position="29"/>
        <end position="462"/>
    </location>
</feature>
<evidence type="ECO:0000256" key="9">
    <source>
        <dbReference type="RuleBase" id="RU004016"/>
    </source>
</evidence>
<evidence type="ECO:0000259" key="12">
    <source>
        <dbReference type="Pfam" id="PF00768"/>
    </source>
</evidence>
<dbReference type="PRINTS" id="PR00725">
    <property type="entry name" value="DADACBPTASE1"/>
</dbReference>
<evidence type="ECO:0000256" key="8">
    <source>
        <dbReference type="PIRSR" id="PIRSR618044-2"/>
    </source>
</evidence>
<evidence type="ECO:0000256" key="1">
    <source>
        <dbReference type="ARBA" id="ARBA00007164"/>
    </source>
</evidence>
<name>A0A4Q7P311_9FIRM</name>
<evidence type="ECO:0000256" key="4">
    <source>
        <dbReference type="ARBA" id="ARBA00022960"/>
    </source>
</evidence>
<evidence type="ECO:0000256" key="7">
    <source>
        <dbReference type="PIRSR" id="PIRSR618044-1"/>
    </source>
</evidence>
<evidence type="ECO:0000256" key="6">
    <source>
        <dbReference type="ARBA" id="ARBA00023316"/>
    </source>
</evidence>
<dbReference type="Proteomes" id="UP000292927">
    <property type="component" value="Unassembled WGS sequence"/>
</dbReference>
<dbReference type="InterPro" id="IPR012338">
    <property type="entry name" value="Beta-lactam/transpept-like"/>
</dbReference>
<feature type="active site" description="Acyl-ester intermediate" evidence="7">
    <location>
        <position position="81"/>
    </location>
</feature>
<dbReference type="GO" id="GO:0008360">
    <property type="term" value="P:regulation of cell shape"/>
    <property type="evidence" value="ECO:0007669"/>
    <property type="project" value="UniProtKB-KW"/>
</dbReference>
<evidence type="ECO:0000313" key="14">
    <source>
        <dbReference type="Proteomes" id="UP000292927"/>
    </source>
</evidence>
<proteinExistence type="inferred from homology"/>
<feature type="signal peptide" evidence="11">
    <location>
        <begin position="1"/>
        <end position="28"/>
    </location>
</feature>
<evidence type="ECO:0000256" key="3">
    <source>
        <dbReference type="ARBA" id="ARBA00022801"/>
    </source>
</evidence>
<keyword evidence="10" id="KW-1133">Transmembrane helix</keyword>
<evidence type="ECO:0000256" key="10">
    <source>
        <dbReference type="SAM" id="Phobius"/>
    </source>
</evidence>
<sequence length="462" mass="50238">MYKYLTKLSVCLLACVMLLGFAALPARAAVREDVDSILESFPEDQWPAQPELNSQAAVIMEVNTGVMLYAKNATASSFPASTTKIMTGLLAVENCSMNDIVTISQKAISSLTPGSSHIGLKAGEQLTVQQCMYGLLLPSANEVAYALAEQVSGNVKEFASLMNARAAELGCVNTHFTNPSGLHDPQHYTCAYDLAKIFSACAQNSAFMAVDSTPTYVLPATNLTGEVRPMATTHLMLRKGSPYYSQYVLGGKTGSTPEAGRCLVTYAKKDSLEIIVVTLHGEDSMQYADTQKLLDYAFSHFSCVRPSDAGAAGKTQAVSPLASQTGELASFHMDGSSLVVLPDTLQFSDLKAEASYQQQENGTAGTLTYTYQGYPLGKAVLMASAHEEGELIYKKNTQTQYHPAEEALEQGSRLIVLRLWLLILGAVVLILMGLGIYLLARFFSPRNRNDRKRRQKRGRLRY</sequence>
<comment type="caution">
    <text evidence="13">The sequence shown here is derived from an EMBL/GenBank/DDBJ whole genome shotgun (WGS) entry which is preliminary data.</text>
</comment>
<dbReference type="SUPFAM" id="SSF56601">
    <property type="entry name" value="beta-lactamase/transpeptidase-like"/>
    <property type="match status" value="1"/>
</dbReference>
<protein>
    <submittedName>
        <fullName evidence="13">D-alanyl-D-alanine carboxypeptidase</fullName>
    </submittedName>
</protein>
<organism evidence="13 14">
    <name type="scientific">Cuneatibacter caecimuris</name>
    <dbReference type="NCBI Taxonomy" id="1796618"/>
    <lineage>
        <taxon>Bacteria</taxon>
        <taxon>Bacillati</taxon>
        <taxon>Bacillota</taxon>
        <taxon>Clostridia</taxon>
        <taxon>Lachnospirales</taxon>
        <taxon>Lachnospiraceae</taxon>
        <taxon>Cuneatibacter</taxon>
    </lineage>
</organism>
<keyword evidence="5" id="KW-0573">Peptidoglycan synthesis</keyword>
<evidence type="ECO:0000256" key="5">
    <source>
        <dbReference type="ARBA" id="ARBA00022984"/>
    </source>
</evidence>
<dbReference type="GO" id="GO:0071555">
    <property type="term" value="P:cell wall organization"/>
    <property type="evidence" value="ECO:0007669"/>
    <property type="project" value="UniProtKB-KW"/>
</dbReference>
<keyword evidence="10" id="KW-0472">Membrane</keyword>
<keyword evidence="10" id="KW-0812">Transmembrane</keyword>
<feature type="binding site" evidence="8">
    <location>
        <position position="252"/>
    </location>
    <ligand>
        <name>substrate</name>
    </ligand>
</feature>
<keyword evidence="6" id="KW-0961">Cell wall biogenesis/degradation</keyword>
<dbReference type="GO" id="GO:0009252">
    <property type="term" value="P:peptidoglycan biosynthetic process"/>
    <property type="evidence" value="ECO:0007669"/>
    <property type="project" value="UniProtKB-KW"/>
</dbReference>
<dbReference type="Pfam" id="PF00768">
    <property type="entry name" value="Peptidase_S11"/>
    <property type="match status" value="1"/>
</dbReference>
<evidence type="ECO:0000313" key="13">
    <source>
        <dbReference type="EMBL" id="RZS94306.1"/>
    </source>
</evidence>
<dbReference type="PANTHER" id="PTHR21581:SF33">
    <property type="entry name" value="D-ALANYL-D-ALANINE CARBOXYPEPTIDASE DACB"/>
    <property type="match status" value="1"/>
</dbReference>
<keyword evidence="3" id="KW-0378">Hydrolase</keyword>
<feature type="active site" description="Proton acceptor" evidence="7">
    <location>
        <position position="84"/>
    </location>
</feature>
<keyword evidence="14" id="KW-1185">Reference proteome</keyword>
<dbReference type="InterPro" id="IPR018044">
    <property type="entry name" value="Peptidase_S11"/>
</dbReference>
<evidence type="ECO:0000256" key="11">
    <source>
        <dbReference type="SAM" id="SignalP"/>
    </source>
</evidence>
<keyword evidence="13" id="KW-0645">Protease</keyword>
<dbReference type="RefSeq" id="WP_130435425.1">
    <property type="nucleotide sequence ID" value="NZ_SGXF01000004.1"/>
</dbReference>
<accession>A0A4Q7P311</accession>
<evidence type="ECO:0000256" key="2">
    <source>
        <dbReference type="ARBA" id="ARBA00022729"/>
    </source>
</evidence>
<dbReference type="InterPro" id="IPR001967">
    <property type="entry name" value="Peptidase_S11_N"/>
</dbReference>
<feature type="active site" evidence="7">
    <location>
        <position position="139"/>
    </location>
</feature>
<keyword evidence="13" id="KW-0121">Carboxypeptidase</keyword>
<dbReference type="GO" id="GO:0006508">
    <property type="term" value="P:proteolysis"/>
    <property type="evidence" value="ECO:0007669"/>
    <property type="project" value="InterPro"/>
</dbReference>
<gene>
    <name evidence="13" type="ORF">EV209_2146</name>
</gene>
<feature type="domain" description="Peptidase S11 D-alanyl-D-alanine carboxypeptidase A N-terminal" evidence="12">
    <location>
        <begin position="47"/>
        <end position="280"/>
    </location>
</feature>
<dbReference type="GO" id="GO:0009002">
    <property type="term" value="F:serine-type D-Ala-D-Ala carboxypeptidase activity"/>
    <property type="evidence" value="ECO:0007669"/>
    <property type="project" value="InterPro"/>
</dbReference>
<dbReference type="PANTHER" id="PTHR21581">
    <property type="entry name" value="D-ALANYL-D-ALANINE CARBOXYPEPTIDASE"/>
    <property type="match status" value="1"/>
</dbReference>
<feature type="transmembrane region" description="Helical" evidence="10">
    <location>
        <begin position="419"/>
        <end position="444"/>
    </location>
</feature>
<keyword evidence="2 11" id="KW-0732">Signal</keyword>
<dbReference type="OrthoDB" id="9791132at2"/>
<reference evidence="13 14" key="1">
    <citation type="submission" date="2019-02" db="EMBL/GenBank/DDBJ databases">
        <title>Genomic Encyclopedia of Type Strains, Phase IV (KMG-IV): sequencing the most valuable type-strain genomes for metagenomic binning, comparative biology and taxonomic classification.</title>
        <authorList>
            <person name="Goeker M."/>
        </authorList>
    </citation>
    <scope>NUCLEOTIDE SEQUENCE [LARGE SCALE GENOMIC DNA]</scope>
    <source>
        <strain evidence="13 14">DSM 29486</strain>
    </source>
</reference>
<dbReference type="Gene3D" id="3.40.710.10">
    <property type="entry name" value="DD-peptidase/beta-lactamase superfamily"/>
    <property type="match status" value="1"/>
</dbReference>
<comment type="similarity">
    <text evidence="1 9">Belongs to the peptidase S11 family.</text>
</comment>
<keyword evidence="4" id="KW-0133">Cell shape</keyword>
<dbReference type="EMBL" id="SGXF01000004">
    <property type="protein sequence ID" value="RZS94306.1"/>
    <property type="molecule type" value="Genomic_DNA"/>
</dbReference>
<dbReference type="AlphaFoldDB" id="A0A4Q7P311"/>